<evidence type="ECO:0000256" key="4">
    <source>
        <dbReference type="ARBA" id="ARBA00022553"/>
    </source>
</evidence>
<evidence type="ECO:0000256" key="7">
    <source>
        <dbReference type="ARBA" id="ARBA00040640"/>
    </source>
</evidence>
<dbReference type="AlphaFoldDB" id="A0A3B4AT83"/>
<keyword evidence="5" id="KW-0040">ANK repeat</keyword>
<dbReference type="PANTHER" id="PTHR23065">
    <property type="entry name" value="PROLINE-SERINE-THREONINE PHOSPHATASE INTERACTING PROTEIN 1"/>
    <property type="match status" value="1"/>
</dbReference>
<organism evidence="11 12">
    <name type="scientific">Periophthalmus magnuspinnatus</name>
    <dbReference type="NCBI Taxonomy" id="409849"/>
    <lineage>
        <taxon>Eukaryota</taxon>
        <taxon>Metazoa</taxon>
        <taxon>Chordata</taxon>
        <taxon>Craniata</taxon>
        <taxon>Vertebrata</taxon>
        <taxon>Euteleostomi</taxon>
        <taxon>Actinopterygii</taxon>
        <taxon>Neopterygii</taxon>
        <taxon>Teleostei</taxon>
        <taxon>Neoteleostei</taxon>
        <taxon>Acanthomorphata</taxon>
        <taxon>Gobiaria</taxon>
        <taxon>Gobiiformes</taxon>
        <taxon>Gobioidei</taxon>
        <taxon>Gobiidae</taxon>
        <taxon>Oxudercinae</taxon>
        <taxon>Periophthalmus</taxon>
    </lineage>
</organism>
<keyword evidence="3" id="KW-0963">Cytoplasm</keyword>
<evidence type="ECO:0000256" key="2">
    <source>
        <dbReference type="ARBA" id="ARBA00022443"/>
    </source>
</evidence>
<keyword evidence="12" id="KW-1185">Reference proteome</keyword>
<name>A0A3B4AT83_9GOBI</name>
<sequence length="429" mass="50280">MKDPISTCMYNQLYQDVKRFSKSGEYFCKELTALSKHWQDIFCLTSASWSYAELKRTLKLDNAIERSGKAVTANWTDQLKLKKKLVGLTREHEALFNFVENNKHMSTEKEKQKMLNRLTKSAELQARVDDEYFNMNLEGYETRLKWENTLKACYQIIQEMEKQRIEVLGEALNRYNLHMSSFGQALKHKQIEQTVQRVDVDRDIDTLLAEHRLPPEDNKAEFLMVDYFEEDNKSLMGKERRREALQIKVQRLHDNIAKTKKDIDGKSIYTYTESYLKVQCATFGWDTTLKLDLLEATHYKLSLALSEVEGRPKSLHRFTDSISKWKDKDSEHSVVHLRRPVKLRRSSYRSPEQSLKSCSIGLCKAIYDFTPKQEDELSFKEGDVLNIYTKEENGWWFGELNGHKGHFPCTYVVEVHHAALNGDTKIINY</sequence>
<accession>A0A3B4AT83</accession>
<dbReference type="Ensembl" id="ENSPMGT00000020834.1">
    <property type="protein sequence ID" value="ENSPMGP00000019546.1"/>
    <property type="gene ID" value="ENSPMGG00000015872.1"/>
</dbReference>
<evidence type="ECO:0000313" key="12">
    <source>
        <dbReference type="Proteomes" id="UP000261520"/>
    </source>
</evidence>
<evidence type="ECO:0000259" key="10">
    <source>
        <dbReference type="PROSITE" id="PS50002"/>
    </source>
</evidence>
<dbReference type="InterPro" id="IPR027267">
    <property type="entry name" value="AH/BAR_dom_sf"/>
</dbReference>
<dbReference type="InterPro" id="IPR035656">
    <property type="entry name" value="Nostrin_SH3"/>
</dbReference>
<dbReference type="Proteomes" id="UP000261520">
    <property type="component" value="Unplaced"/>
</dbReference>
<feature type="coiled-coil region" evidence="9">
    <location>
        <begin position="235"/>
        <end position="262"/>
    </location>
</feature>
<evidence type="ECO:0000256" key="8">
    <source>
        <dbReference type="PROSITE-ProRule" id="PRU00192"/>
    </source>
</evidence>
<evidence type="ECO:0000256" key="5">
    <source>
        <dbReference type="ARBA" id="ARBA00023043"/>
    </source>
</evidence>
<feature type="domain" description="SH3" evidence="10">
    <location>
        <begin position="358"/>
        <end position="417"/>
    </location>
</feature>
<evidence type="ECO:0000256" key="1">
    <source>
        <dbReference type="ARBA" id="ARBA00004496"/>
    </source>
</evidence>
<comment type="subcellular location">
    <subcellularLocation>
        <location evidence="1">Cytoplasm</location>
    </subcellularLocation>
</comment>
<dbReference type="Gene3D" id="6.10.140.470">
    <property type="match status" value="1"/>
</dbReference>
<dbReference type="GO" id="GO:0005737">
    <property type="term" value="C:cytoplasm"/>
    <property type="evidence" value="ECO:0007669"/>
    <property type="project" value="TreeGrafter"/>
</dbReference>
<dbReference type="Gene3D" id="1.20.1270.60">
    <property type="entry name" value="Arfaptin homology (AH) domain/BAR domain"/>
    <property type="match status" value="1"/>
</dbReference>
<dbReference type="PROSITE" id="PS50002">
    <property type="entry name" value="SH3"/>
    <property type="match status" value="1"/>
</dbReference>
<dbReference type="FunFam" id="2.30.30.40:FF:000072">
    <property type="entry name" value="Unconventional Myosin IB"/>
    <property type="match status" value="1"/>
</dbReference>
<dbReference type="PANTHER" id="PTHR23065:SF7">
    <property type="entry name" value="NOSTRIN, ISOFORM H"/>
    <property type="match status" value="1"/>
</dbReference>
<reference evidence="11" key="2">
    <citation type="submission" date="2025-09" db="UniProtKB">
        <authorList>
            <consortium name="Ensembl"/>
        </authorList>
    </citation>
    <scope>IDENTIFICATION</scope>
</reference>
<reference evidence="11" key="1">
    <citation type="submission" date="2025-08" db="UniProtKB">
        <authorList>
            <consortium name="Ensembl"/>
        </authorList>
    </citation>
    <scope>IDENTIFICATION</scope>
</reference>
<keyword evidence="4" id="KW-0597">Phosphoprotein</keyword>
<dbReference type="Gene3D" id="2.30.30.40">
    <property type="entry name" value="SH3 Domains"/>
    <property type="match status" value="1"/>
</dbReference>
<dbReference type="SMART" id="SM00326">
    <property type="entry name" value="SH3"/>
    <property type="match status" value="1"/>
</dbReference>
<evidence type="ECO:0000256" key="3">
    <source>
        <dbReference type="ARBA" id="ARBA00022490"/>
    </source>
</evidence>
<comment type="function">
    <text evidence="6">Induces bone resorption, acting probably through a signaling cascade which results in the secretion of factor(s) enhancing osteoclast formation and activity.</text>
</comment>
<keyword evidence="9" id="KW-0175">Coiled coil</keyword>
<dbReference type="PRINTS" id="PR00452">
    <property type="entry name" value="SH3DOMAIN"/>
</dbReference>
<evidence type="ECO:0000256" key="9">
    <source>
        <dbReference type="SAM" id="Coils"/>
    </source>
</evidence>
<dbReference type="SUPFAM" id="SSF103657">
    <property type="entry name" value="BAR/IMD domain-like"/>
    <property type="match status" value="1"/>
</dbReference>
<protein>
    <recommendedName>
        <fullName evidence="7">Osteoclast-stimulating factor 1</fullName>
    </recommendedName>
</protein>
<proteinExistence type="predicted"/>
<dbReference type="CDD" id="cd11823">
    <property type="entry name" value="SH3_Nostrin"/>
    <property type="match status" value="1"/>
</dbReference>
<dbReference type="GO" id="GO:0005886">
    <property type="term" value="C:plasma membrane"/>
    <property type="evidence" value="ECO:0007669"/>
    <property type="project" value="TreeGrafter"/>
</dbReference>
<dbReference type="SUPFAM" id="SSF50044">
    <property type="entry name" value="SH3-domain"/>
    <property type="match status" value="1"/>
</dbReference>
<dbReference type="InterPro" id="IPR036028">
    <property type="entry name" value="SH3-like_dom_sf"/>
</dbReference>
<dbReference type="Pfam" id="PF00018">
    <property type="entry name" value="SH3_1"/>
    <property type="match status" value="1"/>
</dbReference>
<dbReference type="InterPro" id="IPR001452">
    <property type="entry name" value="SH3_domain"/>
</dbReference>
<keyword evidence="2 8" id="KW-0728">SH3 domain</keyword>
<evidence type="ECO:0000256" key="6">
    <source>
        <dbReference type="ARBA" id="ARBA00037432"/>
    </source>
</evidence>
<evidence type="ECO:0000313" key="11">
    <source>
        <dbReference type="Ensembl" id="ENSPMGP00000019546.1"/>
    </source>
</evidence>
<dbReference type="GO" id="GO:0043226">
    <property type="term" value="C:organelle"/>
    <property type="evidence" value="ECO:0007669"/>
    <property type="project" value="UniProtKB-ARBA"/>
</dbReference>